<dbReference type="SUPFAM" id="SSF109604">
    <property type="entry name" value="HD-domain/PDEase-like"/>
    <property type="match status" value="1"/>
</dbReference>
<dbReference type="InParanoid" id="A0A1B1YWS6"/>
<dbReference type="FunCoup" id="A0A1B1YWS6">
    <property type="interactions" value="239"/>
</dbReference>
<dbReference type="Pfam" id="PF01966">
    <property type="entry name" value="HD"/>
    <property type="match status" value="1"/>
</dbReference>
<dbReference type="PROSITE" id="PS51671">
    <property type="entry name" value="ACT"/>
    <property type="match status" value="2"/>
</dbReference>
<dbReference type="CDD" id="cd00077">
    <property type="entry name" value="HDc"/>
    <property type="match status" value="1"/>
</dbReference>
<dbReference type="PROSITE" id="PS51831">
    <property type="entry name" value="HD"/>
    <property type="match status" value="1"/>
</dbReference>
<dbReference type="AlphaFoldDB" id="A0A1B1YWS6"/>
<comment type="activity regulation">
    <text evidence="8">Uridylyltransferase (UTase) activity is inhibited by glutamine, while glutamine activates uridylyl-removing (UR) activity.</text>
</comment>
<comment type="catalytic activity">
    <reaction evidence="7">
        <text>guanosine 3',5'-bis(diphosphate) + H2O = GDP + diphosphate + H(+)</text>
        <dbReference type="Rhea" id="RHEA:14253"/>
        <dbReference type="ChEBI" id="CHEBI:15377"/>
        <dbReference type="ChEBI" id="CHEBI:15378"/>
        <dbReference type="ChEBI" id="CHEBI:33019"/>
        <dbReference type="ChEBI" id="CHEBI:58189"/>
        <dbReference type="ChEBI" id="CHEBI:77828"/>
        <dbReference type="EC" id="3.1.7.2"/>
    </reaction>
</comment>
<keyword evidence="1 8" id="KW-0808">Transferase</keyword>
<evidence type="ECO:0000259" key="10">
    <source>
        <dbReference type="PROSITE" id="PS51831"/>
    </source>
</evidence>
<accession>A0A1B1YWS6</accession>
<dbReference type="Pfam" id="PF01842">
    <property type="entry name" value="ACT"/>
    <property type="match status" value="1"/>
</dbReference>
<dbReference type="KEGG" id="gbi:PG2T_13915"/>
<dbReference type="STRING" id="1810504.PG2T_13915"/>
<dbReference type="SUPFAM" id="SSF81301">
    <property type="entry name" value="Nucleotidyltransferase"/>
    <property type="match status" value="1"/>
</dbReference>
<dbReference type="InterPro" id="IPR003607">
    <property type="entry name" value="HD/PDEase_dom"/>
</dbReference>
<gene>
    <name evidence="8" type="primary">glnD</name>
    <name evidence="11" type="ORF">PG2T_13915</name>
</gene>
<dbReference type="InterPro" id="IPR006674">
    <property type="entry name" value="HD_domain"/>
</dbReference>
<evidence type="ECO:0000256" key="2">
    <source>
        <dbReference type="ARBA" id="ARBA00022695"/>
    </source>
</evidence>
<dbReference type="PIRSF" id="PIRSF006288">
    <property type="entry name" value="PII_uridyltransf"/>
    <property type="match status" value="1"/>
</dbReference>
<dbReference type="PANTHER" id="PTHR47320">
    <property type="entry name" value="BIFUNCTIONAL URIDYLYLTRANSFERASE/URIDYLYL-REMOVING ENZYME"/>
    <property type="match status" value="1"/>
</dbReference>
<dbReference type="Gene3D" id="1.20.120.330">
    <property type="entry name" value="Nucleotidyltransferases domain 2"/>
    <property type="match status" value="1"/>
</dbReference>
<dbReference type="InterPro" id="IPR013546">
    <property type="entry name" value="PII_UdlTrfase/GS_AdlTrfase"/>
</dbReference>
<evidence type="ECO:0000256" key="4">
    <source>
        <dbReference type="ARBA" id="ARBA00022801"/>
    </source>
</evidence>
<feature type="domain" description="ACT" evidence="9">
    <location>
        <begin position="712"/>
        <end position="792"/>
    </location>
</feature>
<comment type="function">
    <text evidence="8">Modifies, by uridylylation and deuridylylation, the PII regulatory proteins (GlnB and homologs), in response to the nitrogen status of the cell that GlnD senses through the glutamine level. Under low glutamine levels, catalyzes the conversion of the PII proteins and UTP to PII-UMP and PPi, while under higher glutamine levels, GlnD hydrolyzes PII-UMP to PII and UMP (deuridylylation). Thus, controls uridylylation state and activity of the PII proteins, and plays an important role in the regulation of nitrogen metabolism.</text>
</comment>
<dbReference type="InterPro" id="IPR002912">
    <property type="entry name" value="ACT_dom"/>
</dbReference>
<proteinExistence type="inferred from homology"/>
<feature type="domain" description="ACT" evidence="9">
    <location>
        <begin position="821"/>
        <end position="898"/>
    </location>
</feature>
<dbReference type="EMBL" id="CP014671">
    <property type="protein sequence ID" value="ANX05166.1"/>
    <property type="molecule type" value="Genomic_DNA"/>
</dbReference>
<dbReference type="FunFam" id="1.10.3090.10:FF:000005">
    <property type="entry name" value="Bifunctional uridylyltransferase/uridylyl-removing enzyme"/>
    <property type="match status" value="1"/>
</dbReference>
<dbReference type="CDD" id="cd04899">
    <property type="entry name" value="ACT_ACR-UUR-like_2"/>
    <property type="match status" value="1"/>
</dbReference>
<comment type="cofactor">
    <cofactor evidence="8">
        <name>Mg(2+)</name>
        <dbReference type="ChEBI" id="CHEBI:18420"/>
    </cofactor>
</comment>
<organism evidence="11 12">
    <name type="scientific">Immundisolibacter cernigliae</name>
    <dbReference type="NCBI Taxonomy" id="1810504"/>
    <lineage>
        <taxon>Bacteria</taxon>
        <taxon>Pseudomonadati</taxon>
        <taxon>Pseudomonadota</taxon>
        <taxon>Gammaproteobacteria</taxon>
        <taxon>Immundisolibacterales</taxon>
        <taxon>Immundisolibacteraceae</taxon>
        <taxon>Immundisolibacter</taxon>
    </lineage>
</organism>
<dbReference type="EC" id="2.7.7.59" evidence="8"/>
<keyword evidence="12" id="KW-1185">Reference proteome</keyword>
<dbReference type="GO" id="GO:0008081">
    <property type="term" value="F:phosphoric diester hydrolase activity"/>
    <property type="evidence" value="ECO:0007669"/>
    <property type="project" value="UniProtKB-UniRule"/>
</dbReference>
<dbReference type="CDD" id="cd04900">
    <property type="entry name" value="ACT_UUR-like_1"/>
    <property type="match status" value="1"/>
</dbReference>
<dbReference type="Pfam" id="PF08335">
    <property type="entry name" value="GlnD_UR_UTase"/>
    <property type="match status" value="1"/>
</dbReference>
<dbReference type="InterPro" id="IPR043519">
    <property type="entry name" value="NT_sf"/>
</dbReference>
<dbReference type="InterPro" id="IPR010043">
    <property type="entry name" value="UTase/UR"/>
</dbReference>
<comment type="caution">
    <text evidence="8">Lacks conserved residue(s) required for the propagation of feature annotation.</text>
</comment>
<evidence type="ECO:0000256" key="6">
    <source>
        <dbReference type="ARBA" id="ARBA00023268"/>
    </source>
</evidence>
<dbReference type="HAMAP" id="MF_00277">
    <property type="entry name" value="PII_uridylyl_transf"/>
    <property type="match status" value="1"/>
</dbReference>
<dbReference type="GO" id="GO:0008893">
    <property type="term" value="F:guanosine-3',5'-bis(diphosphate) 3'-diphosphatase activity"/>
    <property type="evidence" value="ECO:0007669"/>
    <property type="project" value="UniProtKB-EC"/>
</dbReference>
<dbReference type="SUPFAM" id="SSF81593">
    <property type="entry name" value="Nucleotidyltransferase substrate binding subunit/domain"/>
    <property type="match status" value="1"/>
</dbReference>
<keyword evidence="4 8" id="KW-0378">Hydrolase</keyword>
<dbReference type="SMART" id="SM00471">
    <property type="entry name" value="HDc"/>
    <property type="match status" value="1"/>
</dbReference>
<keyword evidence="2 8" id="KW-0548">Nucleotidyltransferase</keyword>
<keyword evidence="5 8" id="KW-0460">Magnesium</keyword>
<dbReference type="Gene3D" id="1.10.3090.10">
    <property type="entry name" value="cca-adding enzyme, domain 2"/>
    <property type="match status" value="1"/>
</dbReference>
<evidence type="ECO:0000256" key="5">
    <source>
        <dbReference type="ARBA" id="ARBA00022842"/>
    </source>
</evidence>
<evidence type="ECO:0000259" key="9">
    <source>
        <dbReference type="PROSITE" id="PS51671"/>
    </source>
</evidence>
<dbReference type="Gene3D" id="3.30.70.260">
    <property type="match status" value="1"/>
</dbReference>
<dbReference type="OrthoDB" id="9758038at2"/>
<dbReference type="GO" id="GO:0008773">
    <property type="term" value="F:[protein-PII] uridylyltransferase activity"/>
    <property type="evidence" value="ECO:0007669"/>
    <property type="project" value="UniProtKB-UniRule"/>
</dbReference>
<feature type="domain" description="HD" evidence="10">
    <location>
        <begin position="469"/>
        <end position="592"/>
    </location>
</feature>
<dbReference type="SUPFAM" id="SSF55021">
    <property type="entry name" value="ACT-like"/>
    <property type="match status" value="2"/>
</dbReference>
<sequence length="898" mass="101222">MNAPPPAATTPLFDAAEVGRALDELGVTAATCRHLRQQFTDGLRAHYDRQPAGTPIVQARTAFVDLLLQRIWATQMANVPGARRLALVAVGGYGRGELHACSDVDILVLAGRAGDISRVSGAISGFVTFLYDTGLDIGASVRSVRQCVEEGRRDVTIATALIEARLLAGDAALFEQLGRRTGPGQTWPTRKFFAAKLAEQQARYDKFDATAYKLEPNVKESPGGLRDIHTIGWVAKRHFGARTLHELVDHGFLEPDEYQLLVEGQEFLSQVRNGLHLLTGRKHDHLLFDQQRELAQRFGYQDGDQTLAVEQFMKRYYRTVKGLSRLNEMLLAHFEEEILLARRSDRAVPLSSRFQIRKDFIEARNERVFNRYPFALLEIFLLLQQHGKHVRGVRADTVRLIRKHLYLIDDAFRADIRCTSLFMEIIRQPHGIGHELQRMHRYGVLARYIPAFGRVVGQMQHDLFHVYTVDEHSLFVLRNTRSYAFPDEKIGALELGYEVFQNIPKPELLYLAALFHDIAKGRGGDHSELGGHEAYAFCRLHRLSELDSRLVTWLVRHHLLMSKVSQRQDIGDPEVIRAFAVTVGDQVHLDYLYLLTVADMRGTGPTVWNSWKGSLLSALYLATRRALRRGLGSPIDAREQAADVRAQAAALLPAEQVDPRQCARFWDRLDDDYFLRFAAEEIAWHAKHILRARGEAPTVVATRDFPDRGSTGVMVYTRDRKYLFAAITSTLDRLGLDIVDARIYTSRDGYALDTFLVSDLNGEPVSDPSRRRDIRAALREALLEDPLSLHSGGRRVSRQHRAFRVATEVSFATDLGRDRTVIELITKDRPGLLSQVAQAFAESDLVLQNARVNTYGERAEDAFFVTDATGHAVTDAARLDHLREQLARRLDGEPATPA</sequence>
<protein>
    <recommendedName>
        <fullName evidence="8">Bifunctional uridylyltransferase/uridylyl-removing enzyme</fullName>
        <shortName evidence="8">UTase/UR</shortName>
    </recommendedName>
    <alternativeName>
        <fullName evidence="8">Bifunctional [protein-PII] modification enzyme</fullName>
    </alternativeName>
    <alternativeName>
        <fullName evidence="8">Bifunctional nitrogen sensor protein</fullName>
    </alternativeName>
    <domain>
        <recommendedName>
            <fullName evidence="8">[Protein-PII] uridylyltransferase</fullName>
            <shortName evidence="8">PII uridylyltransferase</shortName>
            <shortName evidence="8">UTase</shortName>
            <ecNumber evidence="8">2.7.7.59</ecNumber>
        </recommendedName>
    </domain>
    <domain>
        <recommendedName>
            <fullName evidence="8">[Protein-PII]-UMP uridylyl-removing enzyme</fullName>
            <shortName evidence="8">UR</shortName>
            <ecNumber evidence="8">3.1.4.-</ecNumber>
        </recommendedName>
    </domain>
</protein>
<comment type="catalytic activity">
    <reaction evidence="8">
        <text>[protein-PII]-uridylyl-L-tyrosine + H2O = [protein-PII]-L-tyrosine + UMP + H(+)</text>
        <dbReference type="Rhea" id="RHEA:48600"/>
        <dbReference type="Rhea" id="RHEA-COMP:12147"/>
        <dbReference type="Rhea" id="RHEA-COMP:12148"/>
        <dbReference type="ChEBI" id="CHEBI:15377"/>
        <dbReference type="ChEBI" id="CHEBI:15378"/>
        <dbReference type="ChEBI" id="CHEBI:46858"/>
        <dbReference type="ChEBI" id="CHEBI:57865"/>
        <dbReference type="ChEBI" id="CHEBI:90602"/>
    </reaction>
</comment>
<feature type="region of interest" description="Uridylyltransferase" evidence="8">
    <location>
        <begin position="1"/>
        <end position="349"/>
    </location>
</feature>
<dbReference type="EC" id="3.1.4.-" evidence="8"/>
<dbReference type="GO" id="GO:0006808">
    <property type="term" value="P:regulation of nitrogen utilization"/>
    <property type="evidence" value="ECO:0007669"/>
    <property type="project" value="UniProtKB-UniRule"/>
</dbReference>
<comment type="domain">
    <text evidence="8">Has four distinct domains: an N-terminal nucleotidyltransferase (NT) domain responsible for UTase activity, a central HD domain that encodes UR activity, and two C-terminal ACT domains that seem to have a role in glutamine sensing.</text>
</comment>
<evidence type="ECO:0000256" key="8">
    <source>
        <dbReference type="HAMAP-Rule" id="MF_00277"/>
    </source>
</evidence>
<dbReference type="NCBIfam" id="TIGR01693">
    <property type="entry name" value="UTase_glnD"/>
    <property type="match status" value="1"/>
</dbReference>
<evidence type="ECO:0000256" key="3">
    <source>
        <dbReference type="ARBA" id="ARBA00022737"/>
    </source>
</evidence>
<evidence type="ECO:0000313" key="11">
    <source>
        <dbReference type="EMBL" id="ANX05166.1"/>
    </source>
</evidence>
<keyword evidence="6 8" id="KW-0511">Multifunctional enzyme</keyword>
<evidence type="ECO:0000256" key="7">
    <source>
        <dbReference type="ARBA" id="ARBA00047968"/>
    </source>
</evidence>
<dbReference type="InterPro" id="IPR045865">
    <property type="entry name" value="ACT-like_dom_sf"/>
</dbReference>
<dbReference type="PANTHER" id="PTHR47320:SF1">
    <property type="entry name" value="BIFUNCTIONAL URIDYLYLTRANSFERASE_URIDYLYL-REMOVING ENZYME"/>
    <property type="match status" value="1"/>
</dbReference>
<evidence type="ECO:0000313" key="12">
    <source>
        <dbReference type="Proteomes" id="UP000092952"/>
    </source>
</evidence>
<dbReference type="RefSeq" id="WP_068806782.1">
    <property type="nucleotide sequence ID" value="NZ_CP014671.1"/>
</dbReference>
<dbReference type="Proteomes" id="UP000092952">
    <property type="component" value="Chromosome"/>
</dbReference>
<comment type="similarity">
    <text evidence="8">Belongs to the GlnD family.</text>
</comment>
<comment type="catalytic activity">
    <reaction evidence="8">
        <text>[protein-PII]-L-tyrosine + UTP = [protein-PII]-uridylyl-L-tyrosine + diphosphate</text>
        <dbReference type="Rhea" id="RHEA:13673"/>
        <dbReference type="Rhea" id="RHEA-COMP:12147"/>
        <dbReference type="Rhea" id="RHEA-COMP:12148"/>
        <dbReference type="ChEBI" id="CHEBI:33019"/>
        <dbReference type="ChEBI" id="CHEBI:46398"/>
        <dbReference type="ChEBI" id="CHEBI:46858"/>
        <dbReference type="ChEBI" id="CHEBI:90602"/>
        <dbReference type="EC" id="2.7.7.59"/>
    </reaction>
</comment>
<name>A0A1B1YWS6_9GAMM</name>
<reference evidence="12" key="1">
    <citation type="submission" date="2016-03" db="EMBL/GenBank/DDBJ databases">
        <title>Complete genome sequence of Solimmundus cernigliae, representing a novel lineage of polycyclic aromatic hydrocarbon degraders within the Gammaproteobacteria.</title>
        <authorList>
            <person name="Singleton D.R."/>
            <person name="Dickey A.N."/>
            <person name="Scholl E.H."/>
            <person name="Wright F.A."/>
            <person name="Aitken M.D."/>
        </authorList>
    </citation>
    <scope>NUCLEOTIDE SEQUENCE [LARGE SCALE GENOMIC DNA]</scope>
    <source>
        <strain evidence="12">TR3.2</strain>
    </source>
</reference>
<dbReference type="CDD" id="cd05401">
    <property type="entry name" value="NT_GlnE_GlnD_like"/>
    <property type="match status" value="1"/>
</dbReference>
<keyword evidence="3" id="KW-0677">Repeat</keyword>
<evidence type="ECO:0000256" key="1">
    <source>
        <dbReference type="ARBA" id="ARBA00022679"/>
    </source>
</evidence>